<keyword evidence="1" id="KW-0472">Membrane</keyword>
<keyword evidence="1" id="KW-0812">Transmembrane</keyword>
<dbReference type="PROSITE" id="PS51257">
    <property type="entry name" value="PROKAR_LIPOPROTEIN"/>
    <property type="match status" value="1"/>
</dbReference>
<dbReference type="Pfam" id="PF04854">
    <property type="entry name" value="DUF624"/>
    <property type="match status" value="1"/>
</dbReference>
<comment type="caution">
    <text evidence="2">The sequence shown here is derived from an EMBL/GenBank/DDBJ whole genome shotgun (WGS) entry which is preliminary data.</text>
</comment>
<organism evidence="2 3">
    <name type="scientific">Pontibacillus salipaludis</name>
    <dbReference type="NCBI Taxonomy" id="1697394"/>
    <lineage>
        <taxon>Bacteria</taxon>
        <taxon>Bacillati</taxon>
        <taxon>Bacillota</taxon>
        <taxon>Bacilli</taxon>
        <taxon>Bacillales</taxon>
        <taxon>Bacillaceae</taxon>
        <taxon>Pontibacillus</taxon>
    </lineage>
</organism>
<evidence type="ECO:0000313" key="2">
    <source>
        <dbReference type="EMBL" id="GGD13238.1"/>
    </source>
</evidence>
<evidence type="ECO:0008006" key="4">
    <source>
        <dbReference type="Google" id="ProtNLM"/>
    </source>
</evidence>
<dbReference type="InterPro" id="IPR006938">
    <property type="entry name" value="DUF624"/>
</dbReference>
<reference evidence="3" key="1">
    <citation type="journal article" date="2019" name="Int. J. Syst. Evol. Microbiol.">
        <title>The Global Catalogue of Microorganisms (GCM) 10K type strain sequencing project: providing services to taxonomists for standard genome sequencing and annotation.</title>
        <authorList>
            <consortium name="The Broad Institute Genomics Platform"/>
            <consortium name="The Broad Institute Genome Sequencing Center for Infectious Disease"/>
            <person name="Wu L."/>
            <person name="Ma J."/>
        </authorList>
    </citation>
    <scope>NUCLEOTIDE SEQUENCE [LARGE SCALE GENOMIC DNA]</scope>
    <source>
        <strain evidence="3">CGMCC 1.15353</strain>
    </source>
</reference>
<evidence type="ECO:0000313" key="3">
    <source>
        <dbReference type="Proteomes" id="UP000642571"/>
    </source>
</evidence>
<name>A0ABQ1Q5U2_9BACI</name>
<protein>
    <recommendedName>
        <fullName evidence="4">Membrane protein YesL</fullName>
    </recommendedName>
</protein>
<dbReference type="EMBL" id="BMIN01000008">
    <property type="protein sequence ID" value="GGD13238.1"/>
    <property type="molecule type" value="Genomic_DNA"/>
</dbReference>
<feature type="transmembrane region" description="Helical" evidence="1">
    <location>
        <begin position="173"/>
        <end position="192"/>
    </location>
</feature>
<feature type="transmembrane region" description="Helical" evidence="1">
    <location>
        <begin position="70"/>
        <end position="88"/>
    </location>
</feature>
<feature type="transmembrane region" description="Helical" evidence="1">
    <location>
        <begin position="136"/>
        <end position="167"/>
    </location>
</feature>
<proteinExistence type="predicted"/>
<evidence type="ECO:0000256" key="1">
    <source>
        <dbReference type="SAM" id="Phobius"/>
    </source>
</evidence>
<keyword evidence="3" id="KW-1185">Reference proteome</keyword>
<feature type="transmembrane region" description="Helical" evidence="1">
    <location>
        <begin position="100"/>
        <end position="124"/>
    </location>
</feature>
<dbReference type="Proteomes" id="UP000642571">
    <property type="component" value="Unassembled WGS sequence"/>
</dbReference>
<sequence length="200" mass="22821">MGIYKSKLFVYIEKLVDFLLLSVIWAVACIPVITIFPSTAAMFGVVRGWQLENKEDGVFRPFFKLFKENFRQGVGLSIVWTIIGLSLYGNVQLIEPSASIVQTILFVLTVFVAFLYGLLTMYLFPMMAHVQTTWYFLIRNALLLLIANPLYTILLSIVTLGTGYFLLMNPAGLFFITSFFAYFVCFIFLKAFNTLNVYES</sequence>
<gene>
    <name evidence="2" type="primary">yesL</name>
    <name evidence="2" type="ORF">GCM10011389_21040</name>
</gene>
<feature type="transmembrane region" description="Helical" evidence="1">
    <location>
        <begin position="20"/>
        <end position="49"/>
    </location>
</feature>
<accession>A0ABQ1Q5U2</accession>
<keyword evidence="1" id="KW-1133">Transmembrane helix</keyword>